<feature type="region of interest" description="Disordered" evidence="8">
    <location>
        <begin position="199"/>
        <end position="346"/>
    </location>
</feature>
<dbReference type="PANTHER" id="PTHR45915:SF2">
    <property type="entry name" value="TOUTATIS, ISOFORM E"/>
    <property type="match status" value="1"/>
</dbReference>
<protein>
    <submittedName>
        <fullName evidence="11">Bromodomain adjacent to zinc finger domain protein 2B</fullName>
    </submittedName>
</protein>
<dbReference type="InterPro" id="IPR001487">
    <property type="entry name" value="Bromodomain"/>
</dbReference>
<feature type="compositionally biased region" description="Basic and acidic residues" evidence="8">
    <location>
        <begin position="1505"/>
        <end position="1514"/>
    </location>
</feature>
<keyword evidence="2 7" id="KW-0479">Metal-binding</keyword>
<feature type="compositionally biased region" description="Basic residues" evidence="8">
    <location>
        <begin position="298"/>
        <end position="323"/>
    </location>
</feature>
<dbReference type="Pfam" id="PF00439">
    <property type="entry name" value="Bromodomain"/>
    <property type="match status" value="1"/>
</dbReference>
<name>A0A210PIT9_MIZYE</name>
<evidence type="ECO:0000259" key="10">
    <source>
        <dbReference type="PROSITE" id="PS50089"/>
    </source>
</evidence>
<feature type="compositionally biased region" description="Basic and acidic residues" evidence="8">
    <location>
        <begin position="1345"/>
        <end position="1356"/>
    </location>
</feature>
<keyword evidence="4 6" id="KW-0103">Bromodomain</keyword>
<feature type="compositionally biased region" description="Low complexity" evidence="8">
    <location>
        <begin position="1358"/>
        <end position="1367"/>
    </location>
</feature>
<feature type="region of interest" description="Disordered" evidence="8">
    <location>
        <begin position="1283"/>
        <end position="1394"/>
    </location>
</feature>
<feature type="compositionally biased region" description="Basic and acidic residues" evidence="8">
    <location>
        <begin position="1091"/>
        <end position="1100"/>
    </location>
</feature>
<dbReference type="OrthoDB" id="784962at2759"/>
<feature type="region of interest" description="Disordered" evidence="8">
    <location>
        <begin position="1415"/>
        <end position="1446"/>
    </location>
</feature>
<keyword evidence="5" id="KW-0539">Nucleus</keyword>
<proteinExistence type="predicted"/>
<evidence type="ECO:0000256" key="3">
    <source>
        <dbReference type="ARBA" id="ARBA00022833"/>
    </source>
</evidence>
<evidence type="ECO:0000313" key="11">
    <source>
        <dbReference type="EMBL" id="OWF36395.1"/>
    </source>
</evidence>
<evidence type="ECO:0000259" key="9">
    <source>
        <dbReference type="PROSITE" id="PS50014"/>
    </source>
</evidence>
<feature type="compositionally biased region" description="Basic residues" evidence="8">
    <location>
        <begin position="1810"/>
        <end position="1821"/>
    </location>
</feature>
<feature type="compositionally biased region" description="Basic and acidic residues" evidence="8">
    <location>
        <begin position="1475"/>
        <end position="1497"/>
    </location>
</feature>
<dbReference type="InterPro" id="IPR018359">
    <property type="entry name" value="Bromodomain_CS"/>
</dbReference>
<dbReference type="InterPro" id="IPR036427">
    <property type="entry name" value="Bromodomain-like_sf"/>
</dbReference>
<dbReference type="SUPFAM" id="SSF47370">
    <property type="entry name" value="Bromodomain"/>
    <property type="match status" value="1"/>
</dbReference>
<organism evidence="11 12">
    <name type="scientific">Mizuhopecten yessoensis</name>
    <name type="common">Japanese scallop</name>
    <name type="synonym">Patinopecten yessoensis</name>
    <dbReference type="NCBI Taxonomy" id="6573"/>
    <lineage>
        <taxon>Eukaryota</taxon>
        <taxon>Metazoa</taxon>
        <taxon>Spiralia</taxon>
        <taxon>Lophotrochozoa</taxon>
        <taxon>Mollusca</taxon>
        <taxon>Bivalvia</taxon>
        <taxon>Autobranchia</taxon>
        <taxon>Pteriomorphia</taxon>
        <taxon>Pectinida</taxon>
        <taxon>Pectinoidea</taxon>
        <taxon>Pectinidae</taxon>
        <taxon>Mizuhopecten</taxon>
    </lineage>
</organism>
<dbReference type="STRING" id="6573.A0A210PIT9"/>
<feature type="compositionally biased region" description="Basic and acidic residues" evidence="8">
    <location>
        <begin position="1369"/>
        <end position="1386"/>
    </location>
</feature>
<dbReference type="SMART" id="SM00297">
    <property type="entry name" value="BROMO"/>
    <property type="match status" value="1"/>
</dbReference>
<evidence type="ECO:0000256" key="1">
    <source>
        <dbReference type="ARBA" id="ARBA00004123"/>
    </source>
</evidence>
<feature type="compositionally biased region" description="Basic and acidic residues" evidence="8">
    <location>
        <begin position="1184"/>
        <end position="1203"/>
    </location>
</feature>
<dbReference type="InterPro" id="IPR001841">
    <property type="entry name" value="Znf_RING"/>
</dbReference>
<dbReference type="GO" id="GO:0008270">
    <property type="term" value="F:zinc ion binding"/>
    <property type="evidence" value="ECO:0007669"/>
    <property type="project" value="UniProtKB-KW"/>
</dbReference>
<feature type="domain" description="Bromo" evidence="9">
    <location>
        <begin position="1856"/>
        <end position="1926"/>
    </location>
</feature>
<dbReference type="Proteomes" id="UP000242188">
    <property type="component" value="Unassembled WGS sequence"/>
</dbReference>
<evidence type="ECO:0000256" key="8">
    <source>
        <dbReference type="SAM" id="MobiDB-lite"/>
    </source>
</evidence>
<feature type="region of interest" description="Disordered" evidence="8">
    <location>
        <begin position="1143"/>
        <end position="1218"/>
    </location>
</feature>
<comment type="caution">
    <text evidence="11">The sequence shown here is derived from an EMBL/GenBank/DDBJ whole genome shotgun (WGS) entry which is preliminary data.</text>
</comment>
<keyword evidence="3" id="KW-0862">Zinc</keyword>
<dbReference type="Gene3D" id="1.20.920.10">
    <property type="entry name" value="Bromodomain-like"/>
    <property type="match status" value="1"/>
</dbReference>
<feature type="compositionally biased region" description="Polar residues" evidence="8">
    <location>
        <begin position="327"/>
        <end position="338"/>
    </location>
</feature>
<feature type="region of interest" description="Disordered" evidence="8">
    <location>
        <begin position="1475"/>
        <end position="1532"/>
    </location>
</feature>
<dbReference type="GO" id="GO:0005634">
    <property type="term" value="C:nucleus"/>
    <property type="evidence" value="ECO:0007669"/>
    <property type="project" value="UniProtKB-SubCell"/>
</dbReference>
<dbReference type="PROSITE" id="PS50089">
    <property type="entry name" value="ZF_RING_2"/>
    <property type="match status" value="1"/>
</dbReference>
<dbReference type="PRINTS" id="PR00503">
    <property type="entry name" value="BROMODOMAIN"/>
</dbReference>
<feature type="region of interest" description="Disordered" evidence="8">
    <location>
        <begin position="569"/>
        <end position="598"/>
    </location>
</feature>
<keyword evidence="2 7" id="KW-0863">Zinc-finger</keyword>
<gene>
    <name evidence="11" type="ORF">KP79_PYT03614</name>
</gene>
<feature type="compositionally biased region" description="Polar residues" evidence="8">
    <location>
        <begin position="1748"/>
        <end position="1782"/>
    </location>
</feature>
<sequence length="1956" mass="217901">MAYNKSDRCSTCLGHCSDSVTVGHNPILLPCGHQSCSRCHQTQWLTSERNDSEEIDCIKCTLAALSEQSSERHDLLMSNHTLFGLANVGAVIRGAAGTHTKVDSADSTNPQLAWKDTCTPGACPQYHRQIYNHRNWSGPADILQTKHEIGWNGTQSCQPSTDMTLVTRELESDNELKDTTLNIKDMSSVCGEVLRFTPLDPKKKHHKKSKKNKKETKQLLSPEKSSKDTTAHVTNKTEAPDLIQPSDSKPRIQTYNEKTHTNVSTKAHTSTHGQDSTCGQNVMEDHATSDNHNQSTSRSHHHHKRSHKKSKKKKKNKEKKRTKSRQDTSLNETSNPECKTNIKVKETESSPQLVHLIACKEDHGNTEEDKLYIAENSEGDKLSNPGKNQGDKVYADRKMERDKLSIAENGKGDILYSSGKSEVGKFSIAGYSESDKLSIDGDIEGDTLPVAGKDGSESEEVTLHCLSCVSLDACASSTRFSSPMSLDDYQLKNLLEDKDIPELEVQNWEDNDKDNTELEVQNLGDHHKKRSPARDGHSPTFLCSSFPTQDLRKFKEFHERNTGKSEFYQESTLEPDITVNPLAETEQDRSETSSDRLSLDGSILDRSGILYYDPIDDSDEDRLVIISRVTSEASLIEDQAAVLDSNTKETVSGIEFLSASNCDSRMAMGAEEITMQQVDKAHGVLTAAKDQVKAIHSDTHVSLAVKKEDQSSITCNISQERDSHLVTTEVDHDQLLQSYLQYLSEKSNNFIDTGKEEDKELQLQEQNLVKGFQESYTTSLICSQLANTALNKIKETRDSQKGPYQLSAKMLTGVLNILVQQANLASTICSELLYSTEKKQAELLEVSDATSTPDNIAEDVTKKAGDNQIRVGAETYATINIALGNISGTSDLGNNSHSLNASISSSNAYTEEVLADAVQFSIKQEQICSERYHLSSTVPSSKPSLLKETSTCNATKDSSGWNMSTDINDSSNPKSVIILENGNQATTYTKISKSTDKSDKDKSSEDSLSNIFSNLDTKQHAVRSVSRASIREAKVCIHKANSAKTKYVQQYQECSHKDSAKKTNHSSTRSFVHSKMLDIPCYRHKGKGKKHTVDEKDVSRSDLPTGGRKDEVKVMVSSSQSKLSDLTSVHKITPNLSEDGIRQASLGTQVTESDIKTVGYKPDRSKGQTPENFEQRSVKSNKHNTTDKNSTHSGKNIDKDRESNNLNNNQPKPPNGKRNLFDSILLEIEEGVVESPCKYRKLQFGKLPQSHAEDGNHLDTPGSFGKVSIDTAGTISLSKQKCRNEVNTRQGSEIRHKSKETPQSLSNKLAGNASAVVPSPKATPEIKLTSIKSSTRRGSSSLPTSHRDSDSKDRSKSGSKYHSSCCSSRHRDSSSNHKNRGSDRKATQGPSVSGNVYVVIHGSKRDICIQTDLQNVHQTPGKSKRKLDMNKGDTISQPSKATGDAVHSIREGISKEKEQYTVNRIKSKDKEKMKEINNGLERETVSKNKTAEDHGENSSKLQCPKVDKQSERHFPRSYHTGPQRELVKQQSGDSESSCIVPCDGVTAQSLVWKSCDEEHSSDLKTLDVNQGCSDLLKPIHRCSKPTSSMVLKGVENDAGFLTPQDETRTRRDQTRDEEIFACLSFSDSDDDIPLALILENLRADKRKDTNTATSVNDLEDDQLPKMAVPYTSKHTKHSQRRSRCDRPGLKTYLEIRNSMSGKYLETGISLSGNSIEKHSCSETPDITWRNSLMPPPLEAVRRSKSRENATMSTSTDSRALSAPRTTPSGSEATSGNLSSDSTHASDPKQGHLSDVESYKGNKAEQGSYSSKKKKRHRRRKSEKPVVSSSSEECIPKGRRRGFQWRQECLRILDRVYNHHFSEPFRHEVKSKDIPDYYKIVKRGMCFDIIGYKLRCNIYEELRDFFLDVRLVFENCRLYYKPQSPIYRAGLVVRYFFRKIAKEVLMPRTTAMSRHPS</sequence>
<feature type="region of interest" description="Disordered" evidence="8">
    <location>
        <begin position="1714"/>
        <end position="1832"/>
    </location>
</feature>
<evidence type="ECO:0000256" key="7">
    <source>
        <dbReference type="PROSITE-ProRule" id="PRU00175"/>
    </source>
</evidence>
<dbReference type="CDD" id="cd04369">
    <property type="entry name" value="Bromodomain"/>
    <property type="match status" value="1"/>
</dbReference>
<feature type="compositionally biased region" description="Basic and acidic residues" evidence="8">
    <location>
        <begin position="1783"/>
        <end position="1802"/>
    </location>
</feature>
<evidence type="ECO:0000256" key="5">
    <source>
        <dbReference type="ARBA" id="ARBA00023242"/>
    </source>
</evidence>
<feature type="domain" description="RING-type" evidence="10">
    <location>
        <begin position="9"/>
        <end position="61"/>
    </location>
</feature>
<feature type="compositionally biased region" description="Polar residues" evidence="8">
    <location>
        <begin position="1721"/>
        <end position="1730"/>
    </location>
</feature>
<feature type="region of interest" description="Disordered" evidence="8">
    <location>
        <begin position="1084"/>
        <end position="1111"/>
    </location>
</feature>
<feature type="compositionally biased region" description="Basic and acidic residues" evidence="8">
    <location>
        <begin position="586"/>
        <end position="598"/>
    </location>
</feature>
<feature type="compositionally biased region" description="Low complexity" evidence="8">
    <location>
        <begin position="1329"/>
        <end position="1344"/>
    </location>
</feature>
<evidence type="ECO:0000256" key="4">
    <source>
        <dbReference type="ARBA" id="ARBA00023117"/>
    </source>
</evidence>
<accession>A0A210PIT9</accession>
<dbReference type="GO" id="GO:0000785">
    <property type="term" value="C:chromatin"/>
    <property type="evidence" value="ECO:0007669"/>
    <property type="project" value="TreeGrafter"/>
</dbReference>
<dbReference type="EMBL" id="NEDP02076627">
    <property type="protein sequence ID" value="OWF36395.1"/>
    <property type="molecule type" value="Genomic_DNA"/>
</dbReference>
<keyword evidence="12" id="KW-1185">Reference proteome</keyword>
<evidence type="ECO:0000313" key="12">
    <source>
        <dbReference type="Proteomes" id="UP000242188"/>
    </source>
</evidence>
<comment type="subcellular location">
    <subcellularLocation>
        <location evidence="1">Nucleus</location>
    </subcellularLocation>
</comment>
<evidence type="ECO:0000256" key="6">
    <source>
        <dbReference type="PROSITE-ProRule" id="PRU00035"/>
    </source>
</evidence>
<feature type="compositionally biased region" description="Polar residues" evidence="8">
    <location>
        <begin position="245"/>
        <end position="280"/>
    </location>
</feature>
<dbReference type="PROSITE" id="PS00633">
    <property type="entry name" value="BROMODOMAIN_1"/>
    <property type="match status" value="1"/>
</dbReference>
<dbReference type="PROSITE" id="PS50014">
    <property type="entry name" value="BROMODOMAIN_2"/>
    <property type="match status" value="1"/>
</dbReference>
<dbReference type="PANTHER" id="PTHR45915">
    <property type="entry name" value="TRANSCRIPTION INTERMEDIARY FACTOR"/>
    <property type="match status" value="1"/>
</dbReference>
<evidence type="ECO:0000256" key="2">
    <source>
        <dbReference type="ARBA" id="ARBA00022771"/>
    </source>
</evidence>
<reference evidence="11 12" key="1">
    <citation type="journal article" date="2017" name="Nat. Ecol. Evol.">
        <title>Scallop genome provides insights into evolution of bilaterian karyotype and development.</title>
        <authorList>
            <person name="Wang S."/>
            <person name="Zhang J."/>
            <person name="Jiao W."/>
            <person name="Li J."/>
            <person name="Xun X."/>
            <person name="Sun Y."/>
            <person name="Guo X."/>
            <person name="Huan P."/>
            <person name="Dong B."/>
            <person name="Zhang L."/>
            <person name="Hu X."/>
            <person name="Sun X."/>
            <person name="Wang J."/>
            <person name="Zhao C."/>
            <person name="Wang Y."/>
            <person name="Wang D."/>
            <person name="Huang X."/>
            <person name="Wang R."/>
            <person name="Lv J."/>
            <person name="Li Y."/>
            <person name="Zhang Z."/>
            <person name="Liu B."/>
            <person name="Lu W."/>
            <person name="Hui Y."/>
            <person name="Liang J."/>
            <person name="Zhou Z."/>
            <person name="Hou R."/>
            <person name="Li X."/>
            <person name="Liu Y."/>
            <person name="Li H."/>
            <person name="Ning X."/>
            <person name="Lin Y."/>
            <person name="Zhao L."/>
            <person name="Xing Q."/>
            <person name="Dou J."/>
            <person name="Li Y."/>
            <person name="Mao J."/>
            <person name="Guo H."/>
            <person name="Dou H."/>
            <person name="Li T."/>
            <person name="Mu C."/>
            <person name="Jiang W."/>
            <person name="Fu Q."/>
            <person name="Fu X."/>
            <person name="Miao Y."/>
            <person name="Liu J."/>
            <person name="Yu Q."/>
            <person name="Li R."/>
            <person name="Liao H."/>
            <person name="Li X."/>
            <person name="Kong Y."/>
            <person name="Jiang Z."/>
            <person name="Chourrout D."/>
            <person name="Li R."/>
            <person name="Bao Z."/>
        </authorList>
    </citation>
    <scope>NUCLEOTIDE SEQUENCE [LARGE SCALE GENOMIC DNA]</scope>
    <source>
        <strain evidence="11 12">PY_sf001</strain>
    </source>
</reference>
<feature type="compositionally biased region" description="Basic residues" evidence="8">
    <location>
        <begin position="202"/>
        <end position="214"/>
    </location>
</feature>